<dbReference type="AlphaFoldDB" id="A0AAU7DQ19"/>
<evidence type="ECO:0000256" key="1">
    <source>
        <dbReference type="ARBA" id="ARBA00022603"/>
    </source>
</evidence>
<comment type="caution">
    <text evidence="5">Lacks conserved residue(s) required for the propagation of feature annotation.</text>
</comment>
<feature type="binding site" evidence="5">
    <location>
        <begin position="187"/>
        <end position="190"/>
    </location>
    <ligand>
        <name>substrate</name>
    </ligand>
</feature>
<dbReference type="InterPro" id="IPR029063">
    <property type="entry name" value="SAM-dependent_MTases_sf"/>
</dbReference>
<keyword evidence="1 5" id="KW-0489">Methyltransferase</keyword>
<dbReference type="CDD" id="cd02440">
    <property type="entry name" value="AdoMet_MTases"/>
    <property type="match status" value="1"/>
</dbReference>
<feature type="binding site" evidence="5">
    <location>
        <begin position="120"/>
        <end position="124"/>
    </location>
    <ligand>
        <name>S-adenosyl-L-methionine</name>
        <dbReference type="ChEBI" id="CHEBI:59789"/>
    </ligand>
</feature>
<dbReference type="InterPro" id="IPR040758">
    <property type="entry name" value="PrmC_N"/>
</dbReference>
<evidence type="ECO:0000259" key="6">
    <source>
        <dbReference type="Pfam" id="PF05175"/>
    </source>
</evidence>
<dbReference type="PANTHER" id="PTHR18895">
    <property type="entry name" value="HEMK METHYLTRANSFERASE"/>
    <property type="match status" value="1"/>
</dbReference>
<dbReference type="PROSITE" id="PS00092">
    <property type="entry name" value="N6_MTASE"/>
    <property type="match status" value="1"/>
</dbReference>
<reference evidence="8" key="1">
    <citation type="submission" date="2023-03" db="EMBL/GenBank/DDBJ databases">
        <title>Edaphobacter sp.</title>
        <authorList>
            <person name="Huber K.J."/>
            <person name="Papendorf J."/>
            <person name="Pilke C."/>
            <person name="Bunk B."/>
            <person name="Sproeer C."/>
            <person name="Pester M."/>
        </authorList>
    </citation>
    <scope>NUCLEOTIDE SEQUENCE</scope>
    <source>
        <strain evidence="8">DSM 110680</strain>
    </source>
</reference>
<dbReference type="InterPro" id="IPR007848">
    <property type="entry name" value="Small_mtfrase_dom"/>
</dbReference>
<evidence type="ECO:0000313" key="8">
    <source>
        <dbReference type="EMBL" id="XBH19157.1"/>
    </source>
</evidence>
<dbReference type="GO" id="GO:0102559">
    <property type="term" value="F:peptide chain release factor N(5)-glutamine methyltransferase activity"/>
    <property type="evidence" value="ECO:0007669"/>
    <property type="project" value="UniProtKB-EC"/>
</dbReference>
<name>A0AAU7DQ19_9BACT</name>
<dbReference type="PANTHER" id="PTHR18895:SF74">
    <property type="entry name" value="MTRF1L RELEASE FACTOR GLUTAMINE METHYLTRANSFERASE"/>
    <property type="match status" value="1"/>
</dbReference>
<gene>
    <name evidence="5 8" type="primary">prmC</name>
    <name evidence="8" type="ORF">P8935_07510</name>
</gene>
<evidence type="ECO:0000259" key="7">
    <source>
        <dbReference type="Pfam" id="PF17827"/>
    </source>
</evidence>
<sequence>MTLRDWLVQSEAQLLDGPHPDRAKRDAETLLLYLIGKNKAWLMAHAEDDFAGCTAIRYAGLLERRRKGEPIQYIIGETEFYGMPFRVTPDVLIPRPETEHLVEKCVALATQKDARILDVGTGSGAISIALAVHLPHAYLTAVDISEAALSIARDNAKLNHVADRIRFLNGDLLTPVSDEQFDIIVSNPPYVPNTDRALISVEVREHEPAVALFGGDDGLAIFRRLIPAAYAAVAPGGYLAFEFGFSQMSDVEFLLKSAGFQKIEFTHDLQGIPRIASAQKI</sequence>
<evidence type="ECO:0000256" key="5">
    <source>
        <dbReference type="HAMAP-Rule" id="MF_02126"/>
    </source>
</evidence>
<dbReference type="InterPro" id="IPR002052">
    <property type="entry name" value="DNA_methylase_N6_adenine_CS"/>
</dbReference>
<dbReference type="EMBL" id="CP121196">
    <property type="protein sequence ID" value="XBH19157.1"/>
    <property type="molecule type" value="Genomic_DNA"/>
</dbReference>
<comment type="similarity">
    <text evidence="5">Belongs to the protein N5-glutamine methyltransferase family. PrmC subfamily.</text>
</comment>
<dbReference type="Gene3D" id="1.10.8.10">
    <property type="entry name" value="DNA helicase RuvA subunit, C-terminal domain"/>
    <property type="match status" value="1"/>
</dbReference>
<dbReference type="GO" id="GO:0003676">
    <property type="term" value="F:nucleic acid binding"/>
    <property type="evidence" value="ECO:0007669"/>
    <property type="project" value="InterPro"/>
</dbReference>
<proteinExistence type="inferred from homology"/>
<comment type="function">
    <text evidence="5">Methylates the class 1 translation termination release factors RF1/PrfA and RF2/PrfB on the glutamine residue of the universally conserved GGQ motif.</text>
</comment>
<dbReference type="FunFam" id="3.40.50.150:FF:000053">
    <property type="entry name" value="Release factor glutamine methyltransferase"/>
    <property type="match status" value="1"/>
</dbReference>
<dbReference type="HAMAP" id="MF_02126">
    <property type="entry name" value="RF_methyltr_PrmC"/>
    <property type="match status" value="1"/>
</dbReference>
<comment type="catalytic activity">
    <reaction evidence="4 5">
        <text>L-glutaminyl-[peptide chain release factor] + S-adenosyl-L-methionine = N(5)-methyl-L-glutaminyl-[peptide chain release factor] + S-adenosyl-L-homocysteine + H(+)</text>
        <dbReference type="Rhea" id="RHEA:42896"/>
        <dbReference type="Rhea" id="RHEA-COMP:10271"/>
        <dbReference type="Rhea" id="RHEA-COMP:10272"/>
        <dbReference type="ChEBI" id="CHEBI:15378"/>
        <dbReference type="ChEBI" id="CHEBI:30011"/>
        <dbReference type="ChEBI" id="CHEBI:57856"/>
        <dbReference type="ChEBI" id="CHEBI:59789"/>
        <dbReference type="ChEBI" id="CHEBI:61891"/>
        <dbReference type="EC" id="2.1.1.297"/>
    </reaction>
</comment>
<evidence type="ECO:0000256" key="4">
    <source>
        <dbReference type="ARBA" id="ARBA00048391"/>
    </source>
</evidence>
<dbReference type="InterPro" id="IPR019874">
    <property type="entry name" value="RF_methyltr_PrmC"/>
</dbReference>
<keyword evidence="2 5" id="KW-0808">Transferase</keyword>
<protein>
    <recommendedName>
        <fullName evidence="5">Release factor glutamine methyltransferase</fullName>
        <shortName evidence="5">RF MTase</shortName>
        <ecNumber evidence="5">2.1.1.297</ecNumber>
    </recommendedName>
    <alternativeName>
        <fullName evidence="5">N5-glutamine methyltransferase PrmC</fullName>
    </alternativeName>
    <alternativeName>
        <fullName evidence="5">Protein-(glutamine-N5) MTase PrmC</fullName>
    </alternativeName>
    <alternativeName>
        <fullName evidence="5">Protein-glutamine N-methyltransferase PrmC</fullName>
    </alternativeName>
</protein>
<dbReference type="GO" id="GO:0032259">
    <property type="term" value="P:methylation"/>
    <property type="evidence" value="ECO:0007669"/>
    <property type="project" value="UniProtKB-KW"/>
</dbReference>
<accession>A0AAU7DQ19</accession>
<dbReference type="EC" id="2.1.1.297" evidence="5"/>
<dbReference type="SUPFAM" id="SSF53335">
    <property type="entry name" value="S-adenosyl-L-methionine-dependent methyltransferases"/>
    <property type="match status" value="1"/>
</dbReference>
<dbReference type="NCBIfam" id="TIGR00536">
    <property type="entry name" value="hemK_fam"/>
    <property type="match status" value="1"/>
</dbReference>
<dbReference type="NCBIfam" id="TIGR03534">
    <property type="entry name" value="RF_mod_PrmC"/>
    <property type="match status" value="1"/>
</dbReference>
<feature type="binding site" evidence="5">
    <location>
        <position position="143"/>
    </location>
    <ligand>
        <name>S-adenosyl-L-methionine</name>
        <dbReference type="ChEBI" id="CHEBI:59789"/>
    </ligand>
</feature>
<feature type="domain" description="Release factor glutamine methyltransferase N-terminal" evidence="7">
    <location>
        <begin position="13"/>
        <end position="76"/>
    </location>
</feature>
<dbReference type="InterPro" id="IPR004556">
    <property type="entry name" value="HemK-like"/>
</dbReference>
<dbReference type="Gene3D" id="3.40.50.150">
    <property type="entry name" value="Vaccinia Virus protein VP39"/>
    <property type="match status" value="1"/>
</dbReference>
<feature type="binding site" evidence="5">
    <location>
        <position position="187"/>
    </location>
    <ligand>
        <name>S-adenosyl-L-methionine</name>
        <dbReference type="ChEBI" id="CHEBI:59789"/>
    </ligand>
</feature>
<feature type="domain" description="Methyltransferase small" evidence="6">
    <location>
        <begin position="108"/>
        <end position="193"/>
    </location>
</feature>
<dbReference type="RefSeq" id="WP_348264372.1">
    <property type="nucleotide sequence ID" value="NZ_CP121196.1"/>
</dbReference>
<organism evidence="8">
    <name type="scientific">Telmatobacter sp. DSM 110680</name>
    <dbReference type="NCBI Taxonomy" id="3036704"/>
    <lineage>
        <taxon>Bacteria</taxon>
        <taxon>Pseudomonadati</taxon>
        <taxon>Acidobacteriota</taxon>
        <taxon>Terriglobia</taxon>
        <taxon>Terriglobales</taxon>
        <taxon>Acidobacteriaceae</taxon>
        <taxon>Telmatobacter</taxon>
    </lineage>
</organism>
<dbReference type="InterPro" id="IPR050320">
    <property type="entry name" value="N5-glutamine_MTase"/>
</dbReference>
<dbReference type="Pfam" id="PF05175">
    <property type="entry name" value="MTS"/>
    <property type="match status" value="1"/>
</dbReference>
<keyword evidence="3 5" id="KW-0949">S-adenosyl-L-methionine</keyword>
<evidence type="ECO:0000256" key="2">
    <source>
        <dbReference type="ARBA" id="ARBA00022679"/>
    </source>
</evidence>
<dbReference type="Pfam" id="PF17827">
    <property type="entry name" value="PrmC_N"/>
    <property type="match status" value="1"/>
</dbReference>
<evidence type="ECO:0000256" key="3">
    <source>
        <dbReference type="ARBA" id="ARBA00022691"/>
    </source>
</evidence>